<dbReference type="OrthoDB" id="9810708at2"/>
<dbReference type="CDD" id="cd00092">
    <property type="entry name" value="HTH_CRP"/>
    <property type="match status" value="1"/>
</dbReference>
<feature type="domain" description="Cyclic nucleotide-binding" evidence="5">
    <location>
        <begin position="31"/>
        <end position="122"/>
    </location>
</feature>
<reference evidence="7 8" key="1">
    <citation type="submission" date="2017-03" db="EMBL/GenBank/DDBJ databases">
        <title>Isolation of Levoglucosan Utilizing Bacteria.</title>
        <authorList>
            <person name="Arya A.S."/>
        </authorList>
    </citation>
    <scope>NUCLEOTIDE SEQUENCE [LARGE SCALE GENOMIC DNA]</scope>
    <source>
        <strain evidence="7 8">MEC069</strain>
    </source>
</reference>
<dbReference type="GO" id="GO:0005829">
    <property type="term" value="C:cytosol"/>
    <property type="evidence" value="ECO:0007669"/>
    <property type="project" value="TreeGrafter"/>
</dbReference>
<dbReference type="SUPFAM" id="SSF46785">
    <property type="entry name" value="Winged helix' DNA-binding domain"/>
    <property type="match status" value="1"/>
</dbReference>
<dbReference type="SUPFAM" id="SSF51206">
    <property type="entry name" value="cAMP-binding domain-like"/>
    <property type="match status" value="1"/>
</dbReference>
<dbReference type="CDD" id="cd00038">
    <property type="entry name" value="CAP_ED"/>
    <property type="match status" value="1"/>
</dbReference>
<dbReference type="InterPro" id="IPR012318">
    <property type="entry name" value="HTH_CRP"/>
</dbReference>
<dbReference type="PROSITE" id="PS50042">
    <property type="entry name" value="CNMP_BINDING_3"/>
    <property type="match status" value="1"/>
</dbReference>
<dbReference type="InterPro" id="IPR014710">
    <property type="entry name" value="RmlC-like_jellyroll"/>
</dbReference>
<dbReference type="PROSITE" id="PS51063">
    <property type="entry name" value="HTH_CRP_2"/>
    <property type="match status" value="1"/>
</dbReference>
<dbReference type="SMART" id="SM00100">
    <property type="entry name" value="cNMP"/>
    <property type="match status" value="1"/>
</dbReference>
<sequence>MNSDCRGTAGCEAATAWGAAAFFTKEHFGLLEELMYPKKAKAGERLFWEGDATGKLYYVRSGSVKVTKTTEDGKTVNLTIQRRGDLLGELGLTGSSVYEYSAVMMEDGEFGVIQEKDLEILLHRHGDFAVAFTKWMALQHRTTQSKFRDLLLFGKPGALASTLIRLCNTCGVVTPEGIRITMKLTHTELAEFIGATRESVNRMLSDLKADGIVEIEGGCLLVKSLNQLKSICQCPSFPACPREICRI</sequence>
<dbReference type="GO" id="GO:0003677">
    <property type="term" value="F:DNA binding"/>
    <property type="evidence" value="ECO:0007669"/>
    <property type="project" value="UniProtKB-KW"/>
</dbReference>
<evidence type="ECO:0000259" key="5">
    <source>
        <dbReference type="PROSITE" id="PS50042"/>
    </source>
</evidence>
<dbReference type="SMART" id="SM00419">
    <property type="entry name" value="HTH_CRP"/>
    <property type="match status" value="1"/>
</dbReference>
<keyword evidence="8" id="KW-1185">Reference proteome</keyword>
<keyword evidence="1" id="KW-0805">Transcription regulation</keyword>
<organism evidence="7 8">
    <name type="scientific">Paenibacillus athensensis</name>
    <dbReference type="NCBI Taxonomy" id="1967502"/>
    <lineage>
        <taxon>Bacteria</taxon>
        <taxon>Bacillati</taxon>
        <taxon>Bacillota</taxon>
        <taxon>Bacilli</taxon>
        <taxon>Bacillales</taxon>
        <taxon>Paenibacillaceae</taxon>
        <taxon>Paenibacillus</taxon>
    </lineage>
</organism>
<dbReference type="Pfam" id="PF13545">
    <property type="entry name" value="HTH_Crp_2"/>
    <property type="match status" value="1"/>
</dbReference>
<evidence type="ECO:0000259" key="6">
    <source>
        <dbReference type="PROSITE" id="PS51063"/>
    </source>
</evidence>
<evidence type="ECO:0000313" key="8">
    <source>
        <dbReference type="Proteomes" id="UP000298246"/>
    </source>
</evidence>
<dbReference type="Gene3D" id="1.10.10.10">
    <property type="entry name" value="Winged helix-like DNA-binding domain superfamily/Winged helix DNA-binding domain"/>
    <property type="match status" value="1"/>
</dbReference>
<keyword evidence="3" id="KW-0010">Activator</keyword>
<dbReference type="PANTHER" id="PTHR24567">
    <property type="entry name" value="CRP FAMILY TRANSCRIPTIONAL REGULATORY PROTEIN"/>
    <property type="match status" value="1"/>
</dbReference>
<proteinExistence type="predicted"/>
<accession>A0A4Y8PSS6</accession>
<protein>
    <recommendedName>
        <fullName evidence="9">Crp/Fnr family transcriptional regulator</fullName>
    </recommendedName>
</protein>
<evidence type="ECO:0000256" key="1">
    <source>
        <dbReference type="ARBA" id="ARBA00023015"/>
    </source>
</evidence>
<dbReference type="InterPro" id="IPR036388">
    <property type="entry name" value="WH-like_DNA-bd_sf"/>
</dbReference>
<feature type="domain" description="HTH crp-type" evidence="6">
    <location>
        <begin position="153"/>
        <end position="226"/>
    </location>
</feature>
<dbReference type="Proteomes" id="UP000298246">
    <property type="component" value="Unassembled WGS sequence"/>
</dbReference>
<evidence type="ECO:0000256" key="3">
    <source>
        <dbReference type="ARBA" id="ARBA00023159"/>
    </source>
</evidence>
<gene>
    <name evidence="7" type="ORF">B5M42_21775</name>
</gene>
<dbReference type="InterPro" id="IPR000595">
    <property type="entry name" value="cNMP-bd_dom"/>
</dbReference>
<dbReference type="EMBL" id="MYFO01000041">
    <property type="protein sequence ID" value="TFE83937.1"/>
    <property type="molecule type" value="Genomic_DNA"/>
</dbReference>
<evidence type="ECO:0000313" key="7">
    <source>
        <dbReference type="EMBL" id="TFE83937.1"/>
    </source>
</evidence>
<dbReference type="InterPro" id="IPR050397">
    <property type="entry name" value="Env_Response_Regulators"/>
</dbReference>
<dbReference type="Gene3D" id="2.60.120.10">
    <property type="entry name" value="Jelly Rolls"/>
    <property type="match status" value="1"/>
</dbReference>
<dbReference type="PANTHER" id="PTHR24567:SF74">
    <property type="entry name" value="HTH-TYPE TRANSCRIPTIONAL REGULATOR ARCR"/>
    <property type="match status" value="1"/>
</dbReference>
<dbReference type="InterPro" id="IPR018490">
    <property type="entry name" value="cNMP-bd_dom_sf"/>
</dbReference>
<dbReference type="GO" id="GO:0003700">
    <property type="term" value="F:DNA-binding transcription factor activity"/>
    <property type="evidence" value="ECO:0007669"/>
    <property type="project" value="InterPro"/>
</dbReference>
<keyword evidence="2" id="KW-0238">DNA-binding</keyword>
<dbReference type="PRINTS" id="PR00034">
    <property type="entry name" value="HTHCRP"/>
</dbReference>
<name>A0A4Y8PSS6_9BACL</name>
<evidence type="ECO:0008006" key="9">
    <source>
        <dbReference type="Google" id="ProtNLM"/>
    </source>
</evidence>
<dbReference type="PROSITE" id="PS00042">
    <property type="entry name" value="HTH_CRP_1"/>
    <property type="match status" value="1"/>
</dbReference>
<keyword evidence="4" id="KW-0804">Transcription</keyword>
<comment type="caution">
    <text evidence="7">The sequence shown here is derived from an EMBL/GenBank/DDBJ whole genome shotgun (WGS) entry which is preliminary data.</text>
</comment>
<dbReference type="Pfam" id="PF00027">
    <property type="entry name" value="cNMP_binding"/>
    <property type="match status" value="1"/>
</dbReference>
<dbReference type="AlphaFoldDB" id="A0A4Y8PSS6"/>
<evidence type="ECO:0000256" key="2">
    <source>
        <dbReference type="ARBA" id="ARBA00023125"/>
    </source>
</evidence>
<dbReference type="InterPro" id="IPR036390">
    <property type="entry name" value="WH_DNA-bd_sf"/>
</dbReference>
<evidence type="ECO:0000256" key="4">
    <source>
        <dbReference type="ARBA" id="ARBA00023163"/>
    </source>
</evidence>
<dbReference type="InterPro" id="IPR018335">
    <property type="entry name" value="Tscrpt_reg_HTH_Crp-type_CS"/>
</dbReference>